<reference evidence="5 6" key="1">
    <citation type="submission" date="2018-12" db="EMBL/GenBank/DDBJ databases">
        <title>Genome Sequence of Candidatus Viridilinea halotolerans isolated from saline sulfide-rich spring.</title>
        <authorList>
            <person name="Grouzdev D.S."/>
            <person name="Burganskaya E.I."/>
            <person name="Krutkina M.S."/>
            <person name="Sukhacheva M.V."/>
            <person name="Gorlenko V.M."/>
        </authorList>
    </citation>
    <scope>NUCLEOTIDE SEQUENCE [LARGE SCALE GENOMIC DNA]</scope>
    <source>
        <strain evidence="5">Chok-6</strain>
    </source>
</reference>
<accession>A0A426TX33</accession>
<dbReference type="Gene3D" id="3.40.50.150">
    <property type="entry name" value="Vaccinia Virus protein VP39"/>
    <property type="match status" value="1"/>
</dbReference>
<sequence length="470" mass="52641">MRMFYPDYPVAHLRPAPYNPRRIAEPAFRALCDSLATLGMLKPIIIAETGMIVAGHQRLKALTATGATTAPVFVITGLNKQDEMRFNQLHNGTDLDAGDEQVRVPPSDTLGYMDVPARQICGQRNGRAAAVREAIAELLLLYGPWGGIVASQAGECLSGAPYALACMMTNTPCRVAYVADHHAPLVRATFAQTYGEFCYDALEKTTYAQTWAQLHRLRPEDGKRVTRTIISPNYEQVYIPNFRPGERILDFGCGQGDYVRMLQRRGVRIWGVEFFFRIGQQLNTQATHKMIDSLIATLHQHGRFDTVICEYVLNSTDSMAAERAVMGCLNAFCKPGGRIYASGRLLSDPTHYVNNTATSSSSRYTIYFLDQDHFTAKVRNGTWFYQHYHTPETGTALARDYIGPDAVYEQLGGAALFLVRGTKQFEFPPDQVEAALTFEFNLPWPHEQRVGRHREVIAAYHAAVRKEQMS</sequence>
<dbReference type="PANTHER" id="PTHR43464:SF19">
    <property type="entry name" value="UBIQUINONE BIOSYNTHESIS O-METHYLTRANSFERASE, MITOCHONDRIAL"/>
    <property type="match status" value="1"/>
</dbReference>
<dbReference type="GO" id="GO:0032259">
    <property type="term" value="P:methylation"/>
    <property type="evidence" value="ECO:0007669"/>
    <property type="project" value="UniProtKB-KW"/>
</dbReference>
<evidence type="ECO:0000256" key="2">
    <source>
        <dbReference type="ARBA" id="ARBA00022679"/>
    </source>
</evidence>
<keyword evidence="1 5" id="KW-0489">Methyltransferase</keyword>
<dbReference type="GO" id="GO:0008168">
    <property type="term" value="F:methyltransferase activity"/>
    <property type="evidence" value="ECO:0007669"/>
    <property type="project" value="UniProtKB-KW"/>
</dbReference>
<dbReference type="SMART" id="SM00470">
    <property type="entry name" value="ParB"/>
    <property type="match status" value="1"/>
</dbReference>
<name>A0A426TX33_9CHLR</name>
<protein>
    <submittedName>
        <fullName evidence="5">Methyltransferase domain-containing protein</fullName>
    </submittedName>
</protein>
<dbReference type="SUPFAM" id="SSF53335">
    <property type="entry name" value="S-adenosyl-L-methionine-dependent methyltransferases"/>
    <property type="match status" value="1"/>
</dbReference>
<dbReference type="Gene3D" id="3.90.1530.10">
    <property type="entry name" value="Conserved hypothetical protein from pyrococcus furiosus pfu- 392566-001, ParB domain"/>
    <property type="match status" value="1"/>
</dbReference>
<feature type="domain" description="ParB-like N-terminal" evidence="4">
    <location>
        <begin position="6"/>
        <end position="92"/>
    </location>
</feature>
<dbReference type="Pfam" id="PF02195">
    <property type="entry name" value="ParB_N"/>
    <property type="match status" value="1"/>
</dbReference>
<dbReference type="InterPro" id="IPR029063">
    <property type="entry name" value="SAM-dependent_MTases_sf"/>
</dbReference>
<dbReference type="SUPFAM" id="SSF110849">
    <property type="entry name" value="ParB/Sulfiredoxin"/>
    <property type="match status" value="1"/>
</dbReference>
<evidence type="ECO:0000313" key="6">
    <source>
        <dbReference type="Proteomes" id="UP000280307"/>
    </source>
</evidence>
<evidence type="ECO:0000256" key="3">
    <source>
        <dbReference type="ARBA" id="ARBA00022691"/>
    </source>
</evidence>
<keyword evidence="3" id="KW-0949">S-adenosyl-L-methionine</keyword>
<dbReference type="AlphaFoldDB" id="A0A426TX33"/>
<evidence type="ECO:0000259" key="4">
    <source>
        <dbReference type="SMART" id="SM00470"/>
    </source>
</evidence>
<dbReference type="InterPro" id="IPR003115">
    <property type="entry name" value="ParB_N"/>
</dbReference>
<dbReference type="PANTHER" id="PTHR43464">
    <property type="entry name" value="METHYLTRANSFERASE"/>
    <property type="match status" value="1"/>
</dbReference>
<dbReference type="EMBL" id="RSAS01000547">
    <property type="protein sequence ID" value="RRR70194.1"/>
    <property type="molecule type" value="Genomic_DNA"/>
</dbReference>
<proteinExistence type="predicted"/>
<gene>
    <name evidence="5" type="ORF">EI684_13695</name>
</gene>
<dbReference type="InterPro" id="IPR036086">
    <property type="entry name" value="ParB/Sulfiredoxin_sf"/>
</dbReference>
<evidence type="ECO:0000256" key="1">
    <source>
        <dbReference type="ARBA" id="ARBA00022603"/>
    </source>
</evidence>
<dbReference type="Pfam" id="PF13489">
    <property type="entry name" value="Methyltransf_23"/>
    <property type="match status" value="1"/>
</dbReference>
<keyword evidence="2 5" id="KW-0808">Transferase</keyword>
<evidence type="ECO:0000313" key="5">
    <source>
        <dbReference type="EMBL" id="RRR70194.1"/>
    </source>
</evidence>
<organism evidence="5 6">
    <name type="scientific">Candidatus Viridilinea halotolerans</name>
    <dbReference type="NCBI Taxonomy" id="2491704"/>
    <lineage>
        <taxon>Bacteria</taxon>
        <taxon>Bacillati</taxon>
        <taxon>Chloroflexota</taxon>
        <taxon>Chloroflexia</taxon>
        <taxon>Chloroflexales</taxon>
        <taxon>Chloroflexineae</taxon>
        <taxon>Oscillochloridaceae</taxon>
        <taxon>Candidatus Viridilinea</taxon>
    </lineage>
</organism>
<dbReference type="CDD" id="cd02440">
    <property type="entry name" value="AdoMet_MTases"/>
    <property type="match status" value="1"/>
</dbReference>
<comment type="caution">
    <text evidence="5">The sequence shown here is derived from an EMBL/GenBank/DDBJ whole genome shotgun (WGS) entry which is preliminary data.</text>
</comment>
<dbReference type="Proteomes" id="UP000280307">
    <property type="component" value="Unassembled WGS sequence"/>
</dbReference>